<keyword evidence="3" id="KW-1185">Reference proteome</keyword>
<dbReference type="Proteomes" id="UP000596742">
    <property type="component" value="Unassembled WGS sequence"/>
</dbReference>
<dbReference type="AlphaFoldDB" id="A0A8B6HE61"/>
<proteinExistence type="predicted"/>
<comment type="caution">
    <text evidence="2">The sequence shown here is derived from an EMBL/GenBank/DDBJ whole genome shotgun (WGS) entry which is preliminary data.</text>
</comment>
<accession>A0A8B6HE61</accession>
<name>A0A8B6HE61_MYTGA</name>
<protein>
    <submittedName>
        <fullName evidence="2">Uncharacterized protein</fullName>
    </submittedName>
</protein>
<sequence length="104" mass="11968">MSKLSLNKSKKKEIPPTQDAFKDPIDTEDFDPSPPLTNISAAPKKEEDKTESDFSDVKFPQPDLLNRDYSKELVEIWTTKLKETKTTLLTESVKFLDNKIFEMT</sequence>
<organism evidence="2 3">
    <name type="scientific">Mytilus galloprovincialis</name>
    <name type="common">Mediterranean mussel</name>
    <dbReference type="NCBI Taxonomy" id="29158"/>
    <lineage>
        <taxon>Eukaryota</taxon>
        <taxon>Metazoa</taxon>
        <taxon>Spiralia</taxon>
        <taxon>Lophotrochozoa</taxon>
        <taxon>Mollusca</taxon>
        <taxon>Bivalvia</taxon>
        <taxon>Autobranchia</taxon>
        <taxon>Pteriomorphia</taxon>
        <taxon>Mytilida</taxon>
        <taxon>Mytiloidea</taxon>
        <taxon>Mytilidae</taxon>
        <taxon>Mytilinae</taxon>
        <taxon>Mytilus</taxon>
    </lineage>
</organism>
<gene>
    <name evidence="2" type="ORF">MGAL_10B044219</name>
</gene>
<evidence type="ECO:0000256" key="1">
    <source>
        <dbReference type="SAM" id="MobiDB-lite"/>
    </source>
</evidence>
<dbReference type="EMBL" id="UYJE01009958">
    <property type="protein sequence ID" value="VDI78390.1"/>
    <property type="molecule type" value="Genomic_DNA"/>
</dbReference>
<evidence type="ECO:0000313" key="2">
    <source>
        <dbReference type="EMBL" id="VDI78390.1"/>
    </source>
</evidence>
<evidence type="ECO:0000313" key="3">
    <source>
        <dbReference type="Proteomes" id="UP000596742"/>
    </source>
</evidence>
<feature type="region of interest" description="Disordered" evidence="1">
    <location>
        <begin position="1"/>
        <end position="58"/>
    </location>
</feature>
<feature type="compositionally biased region" description="Basic and acidic residues" evidence="1">
    <location>
        <begin position="43"/>
        <end position="56"/>
    </location>
</feature>
<reference evidence="2" key="1">
    <citation type="submission" date="2018-11" db="EMBL/GenBank/DDBJ databases">
        <authorList>
            <person name="Alioto T."/>
            <person name="Alioto T."/>
        </authorList>
    </citation>
    <scope>NUCLEOTIDE SEQUENCE</scope>
</reference>